<evidence type="ECO:0000256" key="5">
    <source>
        <dbReference type="ARBA" id="ARBA00022490"/>
    </source>
</evidence>
<dbReference type="AlphaFoldDB" id="A0A1G5SHQ9"/>
<evidence type="ECO:0000256" key="1">
    <source>
        <dbReference type="ARBA" id="ARBA00004496"/>
    </source>
</evidence>
<dbReference type="GO" id="GO:0005737">
    <property type="term" value="C:cytoplasm"/>
    <property type="evidence" value="ECO:0007669"/>
    <property type="project" value="UniProtKB-SubCell"/>
</dbReference>
<feature type="domain" description="Ribosomal RNA small subunit methyltransferase E methyltransferase" evidence="13">
    <location>
        <begin position="74"/>
        <end position="243"/>
    </location>
</feature>
<keyword evidence="8 12" id="KW-0808">Transferase</keyword>
<dbReference type="GO" id="GO:0070042">
    <property type="term" value="F:rRNA (uridine-N3-)-methyltransferase activity"/>
    <property type="evidence" value="ECO:0007669"/>
    <property type="project" value="TreeGrafter"/>
</dbReference>
<dbReference type="Proteomes" id="UP000198729">
    <property type="component" value="Unassembled WGS sequence"/>
</dbReference>
<dbReference type="InterPro" id="IPR046886">
    <property type="entry name" value="RsmE_MTase_dom"/>
</dbReference>
<dbReference type="GO" id="GO:0070475">
    <property type="term" value="P:rRNA base methylation"/>
    <property type="evidence" value="ECO:0007669"/>
    <property type="project" value="TreeGrafter"/>
</dbReference>
<comment type="catalytic activity">
    <reaction evidence="11 12">
        <text>uridine(1498) in 16S rRNA + S-adenosyl-L-methionine = N(3)-methyluridine(1498) in 16S rRNA + S-adenosyl-L-homocysteine + H(+)</text>
        <dbReference type="Rhea" id="RHEA:42920"/>
        <dbReference type="Rhea" id="RHEA-COMP:10283"/>
        <dbReference type="Rhea" id="RHEA-COMP:10284"/>
        <dbReference type="ChEBI" id="CHEBI:15378"/>
        <dbReference type="ChEBI" id="CHEBI:57856"/>
        <dbReference type="ChEBI" id="CHEBI:59789"/>
        <dbReference type="ChEBI" id="CHEBI:65315"/>
        <dbReference type="ChEBI" id="CHEBI:74502"/>
        <dbReference type="EC" id="2.1.1.193"/>
    </reaction>
</comment>
<evidence type="ECO:0000256" key="2">
    <source>
        <dbReference type="ARBA" id="ARBA00005528"/>
    </source>
</evidence>
<keyword evidence="16" id="KW-1185">Reference proteome</keyword>
<evidence type="ECO:0000256" key="10">
    <source>
        <dbReference type="ARBA" id="ARBA00025699"/>
    </source>
</evidence>
<keyword evidence="7 12" id="KW-0489">Methyltransferase</keyword>
<dbReference type="EMBL" id="FMWO01000056">
    <property type="protein sequence ID" value="SCZ86091.1"/>
    <property type="molecule type" value="Genomic_DNA"/>
</dbReference>
<dbReference type="PANTHER" id="PTHR30027:SF3">
    <property type="entry name" value="16S RRNA (URACIL(1498)-N(3))-METHYLTRANSFERASE"/>
    <property type="match status" value="1"/>
</dbReference>
<dbReference type="InterPro" id="IPR029028">
    <property type="entry name" value="Alpha/beta_knot_MTases"/>
</dbReference>
<dbReference type="Pfam" id="PF20260">
    <property type="entry name" value="PUA_4"/>
    <property type="match status" value="1"/>
</dbReference>
<dbReference type="InterPro" id="IPR006700">
    <property type="entry name" value="RsmE"/>
</dbReference>
<evidence type="ECO:0000256" key="3">
    <source>
        <dbReference type="ARBA" id="ARBA00012328"/>
    </source>
</evidence>
<dbReference type="EC" id="2.1.1.193" evidence="3 12"/>
<evidence type="ECO:0000259" key="13">
    <source>
        <dbReference type="Pfam" id="PF04452"/>
    </source>
</evidence>
<dbReference type="RefSeq" id="WP_090286896.1">
    <property type="nucleotide sequence ID" value="NZ_FMWO01000056.1"/>
</dbReference>
<evidence type="ECO:0000256" key="9">
    <source>
        <dbReference type="ARBA" id="ARBA00022691"/>
    </source>
</evidence>
<evidence type="ECO:0000259" key="14">
    <source>
        <dbReference type="Pfam" id="PF20260"/>
    </source>
</evidence>
<evidence type="ECO:0000256" key="7">
    <source>
        <dbReference type="ARBA" id="ARBA00022603"/>
    </source>
</evidence>
<keyword evidence="6 12" id="KW-0698">rRNA processing</keyword>
<dbReference type="Gene3D" id="2.40.240.20">
    <property type="entry name" value="Hypothetical PUA domain-like, domain 1"/>
    <property type="match status" value="1"/>
</dbReference>
<comment type="subcellular location">
    <subcellularLocation>
        <location evidence="1 12">Cytoplasm</location>
    </subcellularLocation>
</comment>
<dbReference type="InterPro" id="IPR029026">
    <property type="entry name" value="tRNA_m1G_MTases_N"/>
</dbReference>
<reference evidence="15 16" key="1">
    <citation type="submission" date="2016-10" db="EMBL/GenBank/DDBJ databases">
        <authorList>
            <person name="de Groot N.N."/>
        </authorList>
    </citation>
    <scope>NUCLEOTIDE SEQUENCE [LARGE SCALE GENOMIC DNA]</scope>
    <source>
        <strain evidence="15">1</strain>
    </source>
</reference>
<dbReference type="Pfam" id="PF04452">
    <property type="entry name" value="Methyltrans_RNA"/>
    <property type="match status" value="1"/>
</dbReference>
<comment type="function">
    <text evidence="10 12">Specifically methylates the N3 position of the uracil ring of uridine 1498 (m3U1498) in 16S rRNA. Acts on the fully assembled 30S ribosomal subunit.</text>
</comment>
<comment type="similarity">
    <text evidence="2 12">Belongs to the RNA methyltransferase RsmE family.</text>
</comment>
<evidence type="ECO:0000313" key="15">
    <source>
        <dbReference type="EMBL" id="SCZ86091.1"/>
    </source>
</evidence>
<evidence type="ECO:0000256" key="11">
    <source>
        <dbReference type="ARBA" id="ARBA00047944"/>
    </source>
</evidence>
<evidence type="ECO:0000313" key="16">
    <source>
        <dbReference type="Proteomes" id="UP000198729"/>
    </source>
</evidence>
<sequence>MLARFYHQEFISVGETVVLDHGNSHHAAQVLRLKTGDQVTLFNGAGGEFSGKLTQIRKSQCQVQISCFHNIERESSLSIQLAQAVCANEKMDWIIQKAVELGVTQIQPLLTQRSVVRLSGERAEKRQQHWKRVIISACEQCGRNTVPQLFPLLTLTGWLEKKIKEPKPSDSHDLILSPGASLRLAQLPAPKDGEYTAILVGPEGGFTAEESEAASLAKFFAIQLGKRILRTETAALATIAAMQSHWGDY</sequence>
<evidence type="ECO:0000256" key="12">
    <source>
        <dbReference type="PIRNR" id="PIRNR015601"/>
    </source>
</evidence>
<gene>
    <name evidence="15" type="ORF">NSMM_480093</name>
</gene>
<evidence type="ECO:0000256" key="6">
    <source>
        <dbReference type="ARBA" id="ARBA00022552"/>
    </source>
</evidence>
<name>A0A1G5SHQ9_9PROT</name>
<feature type="domain" description="Ribosomal RNA small subunit methyltransferase E PUA-like" evidence="14">
    <location>
        <begin position="23"/>
        <end position="65"/>
    </location>
</feature>
<dbReference type="STRING" id="51642.NSMM_480093"/>
<dbReference type="PANTHER" id="PTHR30027">
    <property type="entry name" value="RIBOSOMAL RNA SMALL SUBUNIT METHYLTRANSFERASE E"/>
    <property type="match status" value="1"/>
</dbReference>
<evidence type="ECO:0000256" key="8">
    <source>
        <dbReference type="ARBA" id="ARBA00022679"/>
    </source>
</evidence>
<organism evidence="15 16">
    <name type="scientific">Nitrosomonas mobilis</name>
    <dbReference type="NCBI Taxonomy" id="51642"/>
    <lineage>
        <taxon>Bacteria</taxon>
        <taxon>Pseudomonadati</taxon>
        <taxon>Pseudomonadota</taxon>
        <taxon>Betaproteobacteria</taxon>
        <taxon>Nitrosomonadales</taxon>
        <taxon>Nitrosomonadaceae</taxon>
        <taxon>Nitrosomonas</taxon>
    </lineage>
</organism>
<dbReference type="SUPFAM" id="SSF75217">
    <property type="entry name" value="alpha/beta knot"/>
    <property type="match status" value="1"/>
</dbReference>
<dbReference type="PIRSF" id="PIRSF015601">
    <property type="entry name" value="MTase_slr0722"/>
    <property type="match status" value="1"/>
</dbReference>
<dbReference type="Gene3D" id="3.40.1280.10">
    <property type="match status" value="1"/>
</dbReference>
<proteinExistence type="inferred from homology"/>
<evidence type="ECO:0000256" key="4">
    <source>
        <dbReference type="ARBA" id="ARBA00013673"/>
    </source>
</evidence>
<dbReference type="SUPFAM" id="SSF88697">
    <property type="entry name" value="PUA domain-like"/>
    <property type="match status" value="1"/>
</dbReference>
<dbReference type="OrthoDB" id="9815641at2"/>
<dbReference type="CDD" id="cd18084">
    <property type="entry name" value="RsmE-like"/>
    <property type="match status" value="1"/>
</dbReference>
<dbReference type="InterPro" id="IPR046887">
    <property type="entry name" value="RsmE_PUA-like"/>
</dbReference>
<keyword evidence="9 12" id="KW-0949">S-adenosyl-L-methionine</keyword>
<accession>A0A1G5SHQ9</accession>
<dbReference type="NCBIfam" id="NF008692">
    <property type="entry name" value="PRK11713.1-5"/>
    <property type="match status" value="1"/>
</dbReference>
<dbReference type="InterPro" id="IPR015947">
    <property type="entry name" value="PUA-like_sf"/>
</dbReference>
<keyword evidence="5 12" id="KW-0963">Cytoplasm</keyword>
<protein>
    <recommendedName>
        <fullName evidence="4 12">Ribosomal RNA small subunit methyltransferase E</fullName>
        <ecNumber evidence="3 12">2.1.1.193</ecNumber>
    </recommendedName>
</protein>
<dbReference type="NCBIfam" id="TIGR00046">
    <property type="entry name" value="RsmE family RNA methyltransferase"/>
    <property type="match status" value="1"/>
</dbReference>